<comment type="caution">
    <text evidence="2">The sequence shown here is derived from an EMBL/GenBank/DDBJ whole genome shotgun (WGS) entry which is preliminary data.</text>
</comment>
<dbReference type="InterPro" id="IPR029068">
    <property type="entry name" value="Glyas_Bleomycin-R_OHBP_Dase"/>
</dbReference>
<dbReference type="InterPro" id="IPR037523">
    <property type="entry name" value="VOC_core"/>
</dbReference>
<dbReference type="RefSeq" id="WP_386445489.1">
    <property type="nucleotide sequence ID" value="NZ_JBHSFH010000005.1"/>
</dbReference>
<keyword evidence="3" id="KW-1185">Reference proteome</keyword>
<evidence type="ECO:0000259" key="1">
    <source>
        <dbReference type="PROSITE" id="PS51819"/>
    </source>
</evidence>
<dbReference type="PANTHER" id="PTHR33993:SF10">
    <property type="entry name" value="CONSERVED PROTEIN"/>
    <property type="match status" value="1"/>
</dbReference>
<dbReference type="InterPro" id="IPR041581">
    <property type="entry name" value="Glyoxalase_6"/>
</dbReference>
<sequence length="272" mass="29037">MAVRAEVLAEGVPCWADAMLSDVEAGKRFYGRLFDWTFGEPDAASGGYTMAFRDGRHAAGLFAKPDGRLPTVWNLHLATADVRAAVARIRGAGGDVLTEPSVVGGDRTVAVAADPSGAVFGLLEVRPGAQAGFGVRREHGAYIWTEVATRDARKAAVDEFYADVFGYGMRQIGDGFDFMMWTPAGAPADEEHAIGGRSLLEEIYPAQMPAHFLTYFAVDDCDTAVHRALRMGGRAVREAEDSPYGRYAVLADDQGTQFAVLEIPSAAVAGDA</sequence>
<reference evidence="3" key="1">
    <citation type="journal article" date="2019" name="Int. J. Syst. Evol. Microbiol.">
        <title>The Global Catalogue of Microorganisms (GCM) 10K type strain sequencing project: providing services to taxonomists for standard genome sequencing and annotation.</title>
        <authorList>
            <consortium name="The Broad Institute Genomics Platform"/>
            <consortium name="The Broad Institute Genome Sequencing Center for Infectious Disease"/>
            <person name="Wu L."/>
            <person name="Ma J."/>
        </authorList>
    </citation>
    <scope>NUCLEOTIDE SEQUENCE [LARGE SCALE GENOMIC DNA]</scope>
    <source>
        <strain evidence="3">CGMCC 4.7357</strain>
    </source>
</reference>
<dbReference type="PANTHER" id="PTHR33993">
    <property type="entry name" value="GLYOXALASE-RELATED"/>
    <property type="match status" value="1"/>
</dbReference>
<dbReference type="Pfam" id="PF18029">
    <property type="entry name" value="Glyoxalase_6"/>
    <property type="match status" value="2"/>
</dbReference>
<feature type="domain" description="VOC" evidence="1">
    <location>
        <begin position="12"/>
        <end position="125"/>
    </location>
</feature>
<dbReference type="Gene3D" id="3.10.180.10">
    <property type="entry name" value="2,3-Dihydroxybiphenyl 1,2-Dioxygenase, domain 1"/>
    <property type="match status" value="2"/>
</dbReference>
<dbReference type="Proteomes" id="UP001595997">
    <property type="component" value="Unassembled WGS sequence"/>
</dbReference>
<evidence type="ECO:0000313" key="3">
    <source>
        <dbReference type="Proteomes" id="UP001595997"/>
    </source>
</evidence>
<name>A0ABV9A6E6_9ACTN</name>
<proteinExistence type="predicted"/>
<protein>
    <submittedName>
        <fullName evidence="2">VOC family protein</fullName>
    </submittedName>
</protein>
<accession>A0ABV9A6E6</accession>
<dbReference type="SUPFAM" id="SSF54593">
    <property type="entry name" value="Glyoxalase/Bleomycin resistance protein/Dihydroxybiphenyl dioxygenase"/>
    <property type="match status" value="2"/>
</dbReference>
<dbReference type="PROSITE" id="PS51819">
    <property type="entry name" value="VOC"/>
    <property type="match status" value="1"/>
</dbReference>
<evidence type="ECO:0000313" key="2">
    <source>
        <dbReference type="EMBL" id="MFC4494445.1"/>
    </source>
</evidence>
<organism evidence="2 3">
    <name type="scientific">Streptomyces ovatisporus</name>
    <dbReference type="NCBI Taxonomy" id="1128682"/>
    <lineage>
        <taxon>Bacteria</taxon>
        <taxon>Bacillati</taxon>
        <taxon>Actinomycetota</taxon>
        <taxon>Actinomycetes</taxon>
        <taxon>Kitasatosporales</taxon>
        <taxon>Streptomycetaceae</taxon>
        <taxon>Streptomyces</taxon>
    </lineage>
</organism>
<dbReference type="CDD" id="cd07247">
    <property type="entry name" value="SgaA_N_like"/>
    <property type="match status" value="1"/>
</dbReference>
<dbReference type="InterPro" id="IPR052164">
    <property type="entry name" value="Anthracycline_SecMetBiosynth"/>
</dbReference>
<gene>
    <name evidence="2" type="ORF">ACFPA8_09905</name>
</gene>
<dbReference type="EMBL" id="JBHSFH010000005">
    <property type="protein sequence ID" value="MFC4494445.1"/>
    <property type="molecule type" value="Genomic_DNA"/>
</dbReference>